<dbReference type="Proteomes" id="UP000541969">
    <property type="component" value="Unassembled WGS sequence"/>
</dbReference>
<feature type="chain" id="PRO_5032830481" description="Lipoprotein" evidence="1">
    <location>
        <begin position="24"/>
        <end position="129"/>
    </location>
</feature>
<keyword evidence="1" id="KW-0732">Signal</keyword>
<sequence length="129" mass="13188">MRRRWMLAGAGLLAVLLTGCAGAGEPDVSKVATAFEDPSGDAQARCDLLAPATLATFQSDASAPCANAIADVQLPGGEVSSVEIWGGDAQAKLGGDTLFLTRTDTGWKVTAAGCQSRGEEPYDCEVDGP</sequence>
<dbReference type="EMBL" id="JACBZT010000001">
    <property type="protein sequence ID" value="NYJ06525.1"/>
    <property type="molecule type" value="Genomic_DNA"/>
</dbReference>
<proteinExistence type="predicted"/>
<evidence type="ECO:0000313" key="3">
    <source>
        <dbReference type="Proteomes" id="UP000541969"/>
    </source>
</evidence>
<protein>
    <recommendedName>
        <fullName evidence="4">Lipoprotein</fullName>
    </recommendedName>
</protein>
<comment type="caution">
    <text evidence="2">The sequence shown here is derived from an EMBL/GenBank/DDBJ whole genome shotgun (WGS) entry which is preliminary data.</text>
</comment>
<evidence type="ECO:0000256" key="1">
    <source>
        <dbReference type="SAM" id="SignalP"/>
    </source>
</evidence>
<accession>A0A853CEU8</accession>
<dbReference type="PROSITE" id="PS51257">
    <property type="entry name" value="PROKAR_LIPOPROTEIN"/>
    <property type="match status" value="1"/>
</dbReference>
<dbReference type="RefSeq" id="WP_179717704.1">
    <property type="nucleotide sequence ID" value="NZ_JACBZT010000001.1"/>
</dbReference>
<reference evidence="2 3" key="1">
    <citation type="submission" date="2020-07" db="EMBL/GenBank/DDBJ databases">
        <title>Sequencing the genomes of 1000 actinobacteria strains.</title>
        <authorList>
            <person name="Klenk H.-P."/>
        </authorList>
    </citation>
    <scope>NUCLEOTIDE SEQUENCE [LARGE SCALE GENOMIC DNA]</scope>
    <source>
        <strain evidence="2 3">DSM 104001</strain>
    </source>
</reference>
<organism evidence="2 3">
    <name type="scientific">Petropleomorpha daqingensis</name>
    <dbReference type="NCBI Taxonomy" id="2026353"/>
    <lineage>
        <taxon>Bacteria</taxon>
        <taxon>Bacillati</taxon>
        <taxon>Actinomycetota</taxon>
        <taxon>Actinomycetes</taxon>
        <taxon>Geodermatophilales</taxon>
        <taxon>Geodermatophilaceae</taxon>
        <taxon>Petropleomorpha</taxon>
    </lineage>
</organism>
<keyword evidence="3" id="KW-1185">Reference proteome</keyword>
<evidence type="ECO:0008006" key="4">
    <source>
        <dbReference type="Google" id="ProtNLM"/>
    </source>
</evidence>
<feature type="signal peptide" evidence="1">
    <location>
        <begin position="1"/>
        <end position="23"/>
    </location>
</feature>
<evidence type="ECO:0000313" key="2">
    <source>
        <dbReference type="EMBL" id="NYJ06525.1"/>
    </source>
</evidence>
<dbReference type="AlphaFoldDB" id="A0A853CEU8"/>
<name>A0A853CEU8_9ACTN</name>
<gene>
    <name evidence="2" type="ORF">GGQ55_002803</name>
</gene>